<dbReference type="PROSITE" id="PS01184">
    <property type="entry name" value="UBIE_2"/>
    <property type="match status" value="1"/>
</dbReference>
<dbReference type="GO" id="GO:0008757">
    <property type="term" value="F:S-adenosylmethionine-dependent methyltransferase activity"/>
    <property type="evidence" value="ECO:0007669"/>
    <property type="project" value="InterPro"/>
</dbReference>
<reference evidence="6 7" key="1">
    <citation type="journal article" date="2015" name="Genome Announc.">
        <title>Expanding the biotechnology potential of lactobacilli through comparative genomics of 213 strains and associated genera.</title>
        <authorList>
            <person name="Sun Z."/>
            <person name="Harris H.M."/>
            <person name="McCann A."/>
            <person name="Guo C."/>
            <person name="Argimon S."/>
            <person name="Zhang W."/>
            <person name="Yang X."/>
            <person name="Jeffery I.B."/>
            <person name="Cooney J.C."/>
            <person name="Kagawa T.F."/>
            <person name="Liu W."/>
            <person name="Song Y."/>
            <person name="Salvetti E."/>
            <person name="Wrobel A."/>
            <person name="Rasinkangas P."/>
            <person name="Parkhill J."/>
            <person name="Rea M.C."/>
            <person name="O'Sullivan O."/>
            <person name="Ritari J."/>
            <person name="Douillard F.P."/>
            <person name="Paul Ross R."/>
            <person name="Yang R."/>
            <person name="Briner A.E."/>
            <person name="Felis G.E."/>
            <person name="de Vos W.M."/>
            <person name="Barrangou R."/>
            <person name="Klaenhammer T.R."/>
            <person name="Caufield P.W."/>
            <person name="Cui Y."/>
            <person name="Zhang H."/>
            <person name="O'Toole P.W."/>
        </authorList>
    </citation>
    <scope>NUCLEOTIDE SEQUENCE [LARGE SCALE GENOMIC DNA]</scope>
    <source>
        <strain evidence="6 7">DSM 23026</strain>
    </source>
</reference>
<comment type="caution">
    <text evidence="6">The sequence shown here is derived from an EMBL/GenBank/DDBJ whole genome shotgun (WGS) entry which is preliminary data.</text>
</comment>
<dbReference type="InterPro" id="IPR029063">
    <property type="entry name" value="SAM-dependent_MTases_sf"/>
</dbReference>
<dbReference type="EMBL" id="JQCQ01000019">
    <property type="protein sequence ID" value="KRO24882.1"/>
    <property type="molecule type" value="Genomic_DNA"/>
</dbReference>
<proteinExistence type="predicted"/>
<evidence type="ECO:0000256" key="1">
    <source>
        <dbReference type="ARBA" id="ARBA00022603"/>
    </source>
</evidence>
<evidence type="ECO:0000256" key="3">
    <source>
        <dbReference type="ARBA" id="ARBA00022691"/>
    </source>
</evidence>
<organism evidence="6 7">
    <name type="scientific">Pediococcus argentinicus</name>
    <dbReference type="NCBI Taxonomy" id="480391"/>
    <lineage>
        <taxon>Bacteria</taxon>
        <taxon>Bacillati</taxon>
        <taxon>Bacillota</taxon>
        <taxon>Bacilli</taxon>
        <taxon>Lactobacillales</taxon>
        <taxon>Lactobacillaceae</taxon>
        <taxon>Pediococcus</taxon>
    </lineage>
</organism>
<name>A0A0R2NJ49_9LACO</name>
<dbReference type="PANTHER" id="PTHR45277">
    <property type="entry name" value="EXPRESSED PROTEIN"/>
    <property type="match status" value="1"/>
</dbReference>
<dbReference type="SUPFAM" id="SSF53335">
    <property type="entry name" value="S-adenosyl-L-methionine-dependent methyltransferases"/>
    <property type="match status" value="1"/>
</dbReference>
<keyword evidence="2 6" id="KW-0808">Transferase</keyword>
<protein>
    <submittedName>
        <fullName evidence="6">Methyltransferase-like protein</fullName>
    </submittedName>
</protein>
<dbReference type="InterPro" id="IPR023576">
    <property type="entry name" value="UbiE/COQ5_MeTrFase_CS"/>
</dbReference>
<dbReference type="AlphaFoldDB" id="A0A0R2NJ49"/>
<keyword evidence="4" id="KW-0812">Transmembrane</keyword>
<evidence type="ECO:0000259" key="5">
    <source>
        <dbReference type="Pfam" id="PF08241"/>
    </source>
</evidence>
<dbReference type="Gene3D" id="3.40.50.150">
    <property type="entry name" value="Vaccinia Virus protein VP39"/>
    <property type="match status" value="1"/>
</dbReference>
<dbReference type="PANTHER" id="PTHR45277:SF1">
    <property type="entry name" value="EXPRESSED PROTEIN"/>
    <property type="match status" value="1"/>
</dbReference>
<keyword evidence="4" id="KW-0472">Membrane</keyword>
<evidence type="ECO:0000256" key="4">
    <source>
        <dbReference type="SAM" id="Phobius"/>
    </source>
</evidence>
<accession>A0A0R2NJ49</accession>
<keyword evidence="4" id="KW-1133">Transmembrane helix</keyword>
<keyword evidence="3" id="KW-0949">S-adenosyl-L-methionine</keyword>
<dbReference type="OrthoDB" id="43862at2"/>
<evidence type="ECO:0000313" key="7">
    <source>
        <dbReference type="Proteomes" id="UP000051249"/>
    </source>
</evidence>
<evidence type="ECO:0000256" key="2">
    <source>
        <dbReference type="ARBA" id="ARBA00022679"/>
    </source>
</evidence>
<evidence type="ECO:0000313" key="6">
    <source>
        <dbReference type="EMBL" id="KRO24882.1"/>
    </source>
</evidence>
<dbReference type="InterPro" id="IPR013216">
    <property type="entry name" value="Methyltransf_11"/>
</dbReference>
<feature type="transmembrane region" description="Helical" evidence="4">
    <location>
        <begin position="16"/>
        <end position="37"/>
    </location>
</feature>
<dbReference type="GO" id="GO:0032259">
    <property type="term" value="P:methylation"/>
    <property type="evidence" value="ECO:0007669"/>
    <property type="project" value="UniProtKB-KW"/>
</dbReference>
<dbReference type="PATRIC" id="fig|480391.4.peg.554"/>
<sequence>MKEKLKYGVDAPSVPILYIGVGLIVLIVGILALAGVITHYNGAGWTLAYGIFMIAGGLTFIHTSLRGKFVIWKNLLSGFKIKRNSKVIDLGCGHGAVMLEMAKHLDQNGKITGVDLWRSQDQSNNSVDATKKNLVAANLSVPTELVTADMRDLPFKASQFDYAVTSFAVHNIKPRADREKALAEAYRVLKKDGKLLLVDTGSKHKEYIQKLQELGMHDITMNQAGFNGWWSGP</sequence>
<feature type="transmembrane region" description="Helical" evidence="4">
    <location>
        <begin position="43"/>
        <end position="65"/>
    </location>
</feature>
<gene>
    <name evidence="6" type="ORF">IV88_GL000545</name>
</gene>
<dbReference type="Proteomes" id="UP000051249">
    <property type="component" value="Unassembled WGS sequence"/>
</dbReference>
<dbReference type="RefSeq" id="WP_057799619.1">
    <property type="nucleotide sequence ID" value="NZ_BJZZ01000020.1"/>
</dbReference>
<feature type="domain" description="Methyltransferase type 11" evidence="5">
    <location>
        <begin position="89"/>
        <end position="196"/>
    </location>
</feature>
<keyword evidence="7" id="KW-1185">Reference proteome</keyword>
<keyword evidence="1 6" id="KW-0489">Methyltransferase</keyword>
<dbReference type="CDD" id="cd02440">
    <property type="entry name" value="AdoMet_MTases"/>
    <property type="match status" value="1"/>
</dbReference>
<dbReference type="Pfam" id="PF08241">
    <property type="entry name" value="Methyltransf_11"/>
    <property type="match status" value="1"/>
</dbReference>